<feature type="non-terminal residue" evidence="7">
    <location>
        <position position="176"/>
    </location>
</feature>
<sequence length="176" mass="18892">MLSTIPRALPKVIAEPEAKPGGARLSARSLSSAAALPSYIANAPPTSVSTLPSGLRVASESSPGAATATVGVWIDAGSRYETAQNNGAAHMLEHLSFKGTSKRTQQQLEVEIENMGGHLNAYTSREQTVYYAKVFKDDVPRAVEILGDILLDSKLDDAAVDRERDVILREMEEVNK</sequence>
<name>A0ABQ6N5T4_9STRA</name>
<dbReference type="Pfam" id="PF00675">
    <property type="entry name" value="Peptidase_M16"/>
    <property type="match status" value="1"/>
</dbReference>
<dbReference type="Proteomes" id="UP001165060">
    <property type="component" value="Unassembled WGS sequence"/>
</dbReference>
<evidence type="ECO:0000256" key="4">
    <source>
        <dbReference type="ARBA" id="ARBA00022833"/>
    </source>
</evidence>
<dbReference type="InterPro" id="IPR011765">
    <property type="entry name" value="Pept_M16_N"/>
</dbReference>
<organism evidence="7 8">
    <name type="scientific">Tetraparma gracilis</name>
    <dbReference type="NCBI Taxonomy" id="2962635"/>
    <lineage>
        <taxon>Eukaryota</taxon>
        <taxon>Sar</taxon>
        <taxon>Stramenopiles</taxon>
        <taxon>Ochrophyta</taxon>
        <taxon>Bolidophyceae</taxon>
        <taxon>Parmales</taxon>
        <taxon>Triparmaceae</taxon>
        <taxon>Tetraparma</taxon>
    </lineage>
</organism>
<evidence type="ECO:0000256" key="1">
    <source>
        <dbReference type="ARBA" id="ARBA00022670"/>
    </source>
</evidence>
<comment type="caution">
    <text evidence="7">The sequence shown here is derived from an EMBL/GenBank/DDBJ whole genome shotgun (WGS) entry which is preliminary data.</text>
</comment>
<dbReference type="PANTHER" id="PTHR11851:SF149">
    <property type="entry name" value="GH01077P"/>
    <property type="match status" value="1"/>
</dbReference>
<dbReference type="PROSITE" id="PS00143">
    <property type="entry name" value="INSULINASE"/>
    <property type="match status" value="1"/>
</dbReference>
<gene>
    <name evidence="7" type="ORF">TeGR_g3906</name>
</gene>
<keyword evidence="2" id="KW-0479">Metal-binding</keyword>
<evidence type="ECO:0000313" key="8">
    <source>
        <dbReference type="Proteomes" id="UP001165060"/>
    </source>
</evidence>
<keyword evidence="1" id="KW-0645">Protease</keyword>
<keyword evidence="5" id="KW-0482">Metalloprotease</keyword>
<keyword evidence="3" id="KW-0378">Hydrolase</keyword>
<accession>A0ABQ6N5T4</accession>
<feature type="domain" description="Peptidase M16 N-terminal" evidence="6">
    <location>
        <begin position="56"/>
        <end position="176"/>
    </location>
</feature>
<evidence type="ECO:0000256" key="5">
    <source>
        <dbReference type="ARBA" id="ARBA00023049"/>
    </source>
</evidence>
<dbReference type="InterPro" id="IPR011249">
    <property type="entry name" value="Metalloenz_LuxS/M16"/>
</dbReference>
<dbReference type="PANTHER" id="PTHR11851">
    <property type="entry name" value="METALLOPROTEASE"/>
    <property type="match status" value="1"/>
</dbReference>
<dbReference type="SUPFAM" id="SSF63411">
    <property type="entry name" value="LuxS/MPP-like metallohydrolase"/>
    <property type="match status" value="1"/>
</dbReference>
<protein>
    <recommendedName>
        <fullName evidence="6">Peptidase M16 N-terminal domain-containing protein</fullName>
    </recommendedName>
</protein>
<keyword evidence="4" id="KW-0862">Zinc</keyword>
<evidence type="ECO:0000259" key="6">
    <source>
        <dbReference type="Pfam" id="PF00675"/>
    </source>
</evidence>
<reference evidence="7 8" key="1">
    <citation type="journal article" date="2023" name="Commun. Biol.">
        <title>Genome analysis of Parmales, the sister group of diatoms, reveals the evolutionary specialization of diatoms from phago-mixotrophs to photoautotrophs.</title>
        <authorList>
            <person name="Ban H."/>
            <person name="Sato S."/>
            <person name="Yoshikawa S."/>
            <person name="Yamada K."/>
            <person name="Nakamura Y."/>
            <person name="Ichinomiya M."/>
            <person name="Sato N."/>
            <person name="Blanc-Mathieu R."/>
            <person name="Endo H."/>
            <person name="Kuwata A."/>
            <person name="Ogata H."/>
        </authorList>
    </citation>
    <scope>NUCLEOTIDE SEQUENCE [LARGE SCALE GENOMIC DNA]</scope>
</reference>
<dbReference type="Gene3D" id="3.30.830.10">
    <property type="entry name" value="Metalloenzyme, LuxS/M16 peptidase-like"/>
    <property type="match status" value="1"/>
</dbReference>
<dbReference type="InterPro" id="IPR001431">
    <property type="entry name" value="Pept_M16_Zn_BS"/>
</dbReference>
<evidence type="ECO:0000256" key="2">
    <source>
        <dbReference type="ARBA" id="ARBA00022723"/>
    </source>
</evidence>
<keyword evidence="8" id="KW-1185">Reference proteome</keyword>
<proteinExistence type="predicted"/>
<evidence type="ECO:0000313" key="7">
    <source>
        <dbReference type="EMBL" id="GMI41591.1"/>
    </source>
</evidence>
<dbReference type="EMBL" id="BRYB01001011">
    <property type="protein sequence ID" value="GMI41591.1"/>
    <property type="molecule type" value="Genomic_DNA"/>
</dbReference>
<dbReference type="InterPro" id="IPR050361">
    <property type="entry name" value="MPP/UQCRC_Complex"/>
</dbReference>
<evidence type="ECO:0000256" key="3">
    <source>
        <dbReference type="ARBA" id="ARBA00022801"/>
    </source>
</evidence>